<keyword evidence="4" id="KW-0472">Membrane</keyword>
<evidence type="ECO:0000313" key="9">
    <source>
        <dbReference type="EMBL" id="SEL68867.1"/>
    </source>
</evidence>
<feature type="chain" id="PRO_5011576602" evidence="6">
    <location>
        <begin position="28"/>
        <end position="491"/>
    </location>
</feature>
<dbReference type="Gene3D" id="1.25.40.390">
    <property type="match status" value="1"/>
</dbReference>
<feature type="domain" description="SusD-like N-terminal" evidence="8">
    <location>
        <begin position="94"/>
        <end position="222"/>
    </location>
</feature>
<feature type="signal peptide" evidence="6">
    <location>
        <begin position="1"/>
        <end position="27"/>
    </location>
</feature>
<dbReference type="EMBL" id="FOAF01000003">
    <property type="protein sequence ID" value="SEL68867.1"/>
    <property type="molecule type" value="Genomic_DNA"/>
</dbReference>
<gene>
    <name evidence="9" type="ORF">SAMN05661044_03121</name>
</gene>
<evidence type="ECO:0000256" key="4">
    <source>
        <dbReference type="ARBA" id="ARBA00023136"/>
    </source>
</evidence>
<evidence type="ECO:0000313" key="10">
    <source>
        <dbReference type="Proteomes" id="UP000199421"/>
    </source>
</evidence>
<keyword evidence="3 6" id="KW-0732">Signal</keyword>
<dbReference type="AlphaFoldDB" id="A0A1H7SBF3"/>
<evidence type="ECO:0000259" key="7">
    <source>
        <dbReference type="Pfam" id="PF07980"/>
    </source>
</evidence>
<dbReference type="Pfam" id="PF14322">
    <property type="entry name" value="SusD-like_3"/>
    <property type="match status" value="1"/>
</dbReference>
<organism evidence="9 10">
    <name type="scientific">Olivibacter domesticus</name>
    <name type="common">Pseudosphingobacterium domesticum</name>
    <dbReference type="NCBI Taxonomy" id="407022"/>
    <lineage>
        <taxon>Bacteria</taxon>
        <taxon>Pseudomonadati</taxon>
        <taxon>Bacteroidota</taxon>
        <taxon>Sphingobacteriia</taxon>
        <taxon>Sphingobacteriales</taxon>
        <taxon>Sphingobacteriaceae</taxon>
        <taxon>Olivibacter</taxon>
    </lineage>
</organism>
<dbReference type="STRING" id="407022.SAMN05661044_03121"/>
<sequence length="491" mass="54385">MKYRKQLPFLYSQIGSMLCALLLLCVACESRLDVTPQSNLTDATYYNTAEDAKAALGACYYSVSNPDVFIDLVGSDDAVPFLTGDANRPLLWRYDITPDNGFIRFYPGAYTSINHCNIVINRLPTIEMDETLKQRYIAEAKFLRALAYFNLVRLYGGVPIVTTETAGLAGLEIPRSSVAEVYAQIEQDLTDAEQVLPVNYDAVDKGRATRGAAKGILAKVYLTRAGTESGSPFWQQAVIKAKEVIDQGVYDLYPTFAEAFSLSARGGVENVFEIQYLTDVRGHSLGRGYGVRAAPIYPGGGAGIARVTSSLFNLYQENDQRKAVSFISSYSYQGKTVQLSVTDPNPANAVSFQKLWDKSATTNGGEGTSFPILRFSDVLLMYAEASNESEGTPSVSAYEALNRVRQRAGLEPLSGLDYQSFKEAVWLERRLELTFENNRRFDLIRTGRLVEAVKAENSFNRNAQIQPYHVLLPMPQLDIDVNPLLEQNPGY</sequence>
<dbReference type="Proteomes" id="UP000199421">
    <property type="component" value="Unassembled WGS sequence"/>
</dbReference>
<dbReference type="CDD" id="cd08977">
    <property type="entry name" value="SusD"/>
    <property type="match status" value="1"/>
</dbReference>
<keyword evidence="5" id="KW-0998">Cell outer membrane</keyword>
<reference evidence="10" key="1">
    <citation type="submission" date="2016-10" db="EMBL/GenBank/DDBJ databases">
        <authorList>
            <person name="Varghese N."/>
            <person name="Submissions S."/>
        </authorList>
    </citation>
    <scope>NUCLEOTIDE SEQUENCE [LARGE SCALE GENOMIC DNA]</scope>
    <source>
        <strain evidence="10">DSM 18733</strain>
    </source>
</reference>
<comment type="subcellular location">
    <subcellularLocation>
        <location evidence="1">Cell outer membrane</location>
    </subcellularLocation>
</comment>
<dbReference type="SUPFAM" id="SSF48452">
    <property type="entry name" value="TPR-like"/>
    <property type="match status" value="1"/>
</dbReference>
<evidence type="ECO:0000256" key="6">
    <source>
        <dbReference type="SAM" id="SignalP"/>
    </source>
</evidence>
<feature type="domain" description="RagB/SusD" evidence="7">
    <location>
        <begin position="336"/>
        <end position="491"/>
    </location>
</feature>
<keyword evidence="10" id="KW-1185">Reference proteome</keyword>
<accession>A0A1H7SBF3</accession>
<evidence type="ECO:0000256" key="3">
    <source>
        <dbReference type="ARBA" id="ARBA00022729"/>
    </source>
</evidence>
<evidence type="ECO:0000256" key="1">
    <source>
        <dbReference type="ARBA" id="ARBA00004442"/>
    </source>
</evidence>
<protein>
    <submittedName>
        <fullName evidence="9">Starch-binding associating with outer membrane</fullName>
    </submittedName>
</protein>
<comment type="similarity">
    <text evidence="2">Belongs to the SusD family.</text>
</comment>
<name>A0A1H7SBF3_OLID1</name>
<evidence type="ECO:0000259" key="8">
    <source>
        <dbReference type="Pfam" id="PF14322"/>
    </source>
</evidence>
<evidence type="ECO:0000256" key="5">
    <source>
        <dbReference type="ARBA" id="ARBA00023237"/>
    </source>
</evidence>
<dbReference type="Pfam" id="PF07980">
    <property type="entry name" value="SusD_RagB"/>
    <property type="match status" value="1"/>
</dbReference>
<dbReference type="RefSeq" id="WP_238383784.1">
    <property type="nucleotide sequence ID" value="NZ_FOAF01000003.1"/>
</dbReference>
<dbReference type="InterPro" id="IPR011990">
    <property type="entry name" value="TPR-like_helical_dom_sf"/>
</dbReference>
<dbReference type="InterPro" id="IPR033985">
    <property type="entry name" value="SusD-like_N"/>
</dbReference>
<dbReference type="GO" id="GO:0009279">
    <property type="term" value="C:cell outer membrane"/>
    <property type="evidence" value="ECO:0007669"/>
    <property type="project" value="UniProtKB-SubCell"/>
</dbReference>
<evidence type="ECO:0000256" key="2">
    <source>
        <dbReference type="ARBA" id="ARBA00006275"/>
    </source>
</evidence>
<dbReference type="InterPro" id="IPR012944">
    <property type="entry name" value="SusD_RagB_dom"/>
</dbReference>
<proteinExistence type="inferred from homology"/>